<gene>
    <name evidence="4" type="ORF">L6E24_10000</name>
</gene>
<dbReference type="PROSITE" id="PS51710">
    <property type="entry name" value="G_OBG"/>
    <property type="match status" value="1"/>
</dbReference>
<dbReference type="GO" id="GO:0016887">
    <property type="term" value="F:ATP hydrolysis activity"/>
    <property type="evidence" value="ECO:0007669"/>
    <property type="project" value="TreeGrafter"/>
</dbReference>
<dbReference type="InterPro" id="IPR006073">
    <property type="entry name" value="GTP-bd"/>
</dbReference>
<dbReference type="PANTHER" id="PTHR23305">
    <property type="entry name" value="OBG GTPASE FAMILY"/>
    <property type="match status" value="1"/>
</dbReference>
<evidence type="ECO:0000259" key="3">
    <source>
        <dbReference type="PROSITE" id="PS51710"/>
    </source>
</evidence>
<dbReference type="PRINTS" id="PR00326">
    <property type="entry name" value="GTP1OBG"/>
</dbReference>
<dbReference type="Gene3D" id="3.40.50.300">
    <property type="entry name" value="P-loop containing nucleotide triphosphate hydrolases"/>
    <property type="match status" value="1"/>
</dbReference>
<reference evidence="4" key="1">
    <citation type="submission" date="2022-04" db="EMBL/GenBank/DDBJ databases">
        <title>Complete genome of Methanoplanus endosymbiosus DSM 3599.</title>
        <authorList>
            <person name="Chen S.-C."/>
            <person name="You Y.-T."/>
            <person name="Zhou Y.-Z."/>
            <person name="Lai M.-C."/>
        </authorList>
    </citation>
    <scope>NUCLEOTIDE SEQUENCE</scope>
    <source>
        <strain evidence="4">DSM 3599</strain>
    </source>
</reference>
<proteinExistence type="inferred from homology"/>
<dbReference type="InterPro" id="IPR012676">
    <property type="entry name" value="TGS-like"/>
</dbReference>
<dbReference type="Gene3D" id="3.10.20.30">
    <property type="match status" value="1"/>
</dbReference>
<dbReference type="PANTHER" id="PTHR23305:SF1">
    <property type="entry name" value="OBG-TYPE G DOMAIN-CONTAINING PROTEIN"/>
    <property type="match status" value="1"/>
</dbReference>
<dbReference type="SUPFAM" id="SSF52540">
    <property type="entry name" value="P-loop containing nucleoside triphosphate hydrolases"/>
    <property type="match status" value="1"/>
</dbReference>
<dbReference type="RefSeq" id="WP_257741853.1">
    <property type="nucleotide sequence ID" value="NZ_CP096115.1"/>
</dbReference>
<dbReference type="Proteomes" id="UP001060368">
    <property type="component" value="Chromosome"/>
</dbReference>
<dbReference type="GO" id="GO:0005737">
    <property type="term" value="C:cytoplasm"/>
    <property type="evidence" value="ECO:0007669"/>
    <property type="project" value="TreeGrafter"/>
</dbReference>
<dbReference type="CDD" id="cd01669">
    <property type="entry name" value="TGS_MJ1332_like"/>
    <property type="match status" value="1"/>
</dbReference>
<dbReference type="GeneID" id="74308035"/>
<dbReference type="InterPro" id="IPR031167">
    <property type="entry name" value="G_OBG"/>
</dbReference>
<dbReference type="SUPFAM" id="SSF81271">
    <property type="entry name" value="TGS-like"/>
    <property type="match status" value="1"/>
</dbReference>
<dbReference type="InterPro" id="IPR012675">
    <property type="entry name" value="Beta-grasp_dom_sf"/>
</dbReference>
<dbReference type="InterPro" id="IPR004095">
    <property type="entry name" value="TGS"/>
</dbReference>
<dbReference type="FunFam" id="3.10.20.30:FF:000002">
    <property type="entry name" value="GTP pyrophosphokinase (RelA/SpoT)"/>
    <property type="match status" value="1"/>
</dbReference>
<organism evidence="4 5">
    <name type="scientific">Methanoplanus endosymbiosus</name>
    <dbReference type="NCBI Taxonomy" id="33865"/>
    <lineage>
        <taxon>Archaea</taxon>
        <taxon>Methanobacteriati</taxon>
        <taxon>Methanobacteriota</taxon>
        <taxon>Stenosarchaea group</taxon>
        <taxon>Methanomicrobia</taxon>
        <taxon>Methanomicrobiales</taxon>
        <taxon>Methanomicrobiaceae</taxon>
        <taxon>Methanoplanus</taxon>
    </lineage>
</organism>
<dbReference type="InterPro" id="IPR013646">
    <property type="entry name" value="YGR210-like_G4"/>
</dbReference>
<dbReference type="NCBIfam" id="NF007171">
    <property type="entry name" value="PRK09602.1"/>
    <property type="match status" value="1"/>
</dbReference>
<dbReference type="Pfam" id="PF08438">
    <property type="entry name" value="YGR210-like_G4"/>
    <property type="match status" value="1"/>
</dbReference>
<name>A0A9E7PKD5_9EURY</name>
<evidence type="ECO:0000313" key="5">
    <source>
        <dbReference type="Proteomes" id="UP001060368"/>
    </source>
</evidence>
<keyword evidence="5" id="KW-1185">Reference proteome</keyword>
<dbReference type="Pfam" id="PF01926">
    <property type="entry name" value="MMR_HSR1"/>
    <property type="match status" value="1"/>
</dbReference>
<dbReference type="GO" id="GO:0005525">
    <property type="term" value="F:GTP binding"/>
    <property type="evidence" value="ECO:0007669"/>
    <property type="project" value="InterPro"/>
</dbReference>
<evidence type="ECO:0000256" key="2">
    <source>
        <dbReference type="ARBA" id="ARBA00022741"/>
    </source>
</evidence>
<dbReference type="Pfam" id="PF02824">
    <property type="entry name" value="TGS"/>
    <property type="match status" value="1"/>
</dbReference>
<evidence type="ECO:0000313" key="4">
    <source>
        <dbReference type="EMBL" id="UUX91700.1"/>
    </source>
</evidence>
<sequence length="391" mass="42377">MINLAIAGKPNCGKSTFYSAATMAPAEIANYPFTTIDANKGVAYVRINCPCKELGIEGCKACKDGIRFIQIGLIDVAGLVPDAHKGKGLGNKFLDNLREADAILHIIDASGGTDEEGNPVDLGSHDPLNDIGFIEHEMTMWVYGLLEKNWQRLQRSSQAKTFSIIDAVAEQLAGLSITDEHVIRAENDSGVDLKSCTDDELEKFCECLVSASKPFLVIANKADSASDEVIGKLKAEENISIASAAGELAIRKATEAGFTSYVPGDADFTILNPEKLSKAQNAGLEAIRDFMKKADGTGVQQTINSAVFDLLDRIVVFPVEDESKYCDGQDRILPDAFLMKKGSNPHDLAYMVHTDIGNGFLYAVDARTKMRIKETHELKDGDIIKIVSANK</sequence>
<dbReference type="CDD" id="cd01899">
    <property type="entry name" value="Ygr210"/>
    <property type="match status" value="1"/>
</dbReference>
<dbReference type="KEGG" id="mend:L6E24_10000"/>
<comment type="similarity">
    <text evidence="1">Belongs to the RelA/SpoT family.</text>
</comment>
<accession>A0A9E7PKD5</accession>
<keyword evidence="2" id="KW-0547">Nucleotide-binding</keyword>
<dbReference type="Gene3D" id="1.10.8.470">
    <property type="match status" value="1"/>
</dbReference>
<evidence type="ECO:0000256" key="1">
    <source>
        <dbReference type="ARBA" id="ARBA00007476"/>
    </source>
</evidence>
<dbReference type="AlphaFoldDB" id="A0A9E7PKD5"/>
<dbReference type="InterPro" id="IPR027417">
    <property type="entry name" value="P-loop_NTPase"/>
</dbReference>
<feature type="domain" description="OBG-type G" evidence="3">
    <location>
        <begin position="2"/>
        <end position="262"/>
    </location>
</feature>
<protein>
    <submittedName>
        <fullName evidence="4">Redox-regulated ATPase YchF</fullName>
    </submittedName>
</protein>
<dbReference type="EMBL" id="CP096115">
    <property type="protein sequence ID" value="UUX91700.1"/>
    <property type="molecule type" value="Genomic_DNA"/>
</dbReference>